<evidence type="ECO:0000256" key="3">
    <source>
        <dbReference type="ARBA" id="ARBA00022737"/>
    </source>
</evidence>
<dbReference type="InterPro" id="IPR000719">
    <property type="entry name" value="Prot_kinase_dom"/>
</dbReference>
<organism evidence="8 9">
    <name type="scientific">Octopus sinensis</name>
    <name type="common">East Asian common octopus</name>
    <dbReference type="NCBI Taxonomy" id="2607531"/>
    <lineage>
        <taxon>Eukaryota</taxon>
        <taxon>Metazoa</taxon>
        <taxon>Spiralia</taxon>
        <taxon>Lophotrochozoa</taxon>
        <taxon>Mollusca</taxon>
        <taxon>Cephalopoda</taxon>
        <taxon>Coleoidea</taxon>
        <taxon>Octopodiformes</taxon>
        <taxon>Octopoda</taxon>
        <taxon>Incirrata</taxon>
        <taxon>Octopodidae</taxon>
        <taxon>Octopus</taxon>
    </lineage>
</organism>
<evidence type="ECO:0000256" key="1">
    <source>
        <dbReference type="ARBA" id="ARBA00001946"/>
    </source>
</evidence>
<dbReference type="SMART" id="SM00369">
    <property type="entry name" value="LRR_TYP"/>
    <property type="match status" value="6"/>
</dbReference>
<dbReference type="InterPro" id="IPR056602">
    <property type="entry name" value="Beta-prop_LRRK2"/>
</dbReference>
<dbReference type="InterPro" id="IPR008271">
    <property type="entry name" value="Ser/Thr_kinase_AS"/>
</dbReference>
<dbReference type="InterPro" id="IPR036770">
    <property type="entry name" value="Ankyrin_rpt-contain_sf"/>
</dbReference>
<dbReference type="Proteomes" id="UP000515154">
    <property type="component" value="Linkage group LG10"/>
</dbReference>
<comment type="cofactor">
    <cofactor evidence="1">
        <name>Mg(2+)</name>
        <dbReference type="ChEBI" id="CHEBI:18420"/>
    </cofactor>
</comment>
<dbReference type="Pfam" id="PF00069">
    <property type="entry name" value="Pkinase"/>
    <property type="match status" value="1"/>
</dbReference>
<protein>
    <submittedName>
        <fullName evidence="9">Leucine-rich repeat serine/threonine-protein kinase 1</fullName>
    </submittedName>
</protein>
<evidence type="ECO:0000256" key="5">
    <source>
        <dbReference type="ARBA" id="ARBA00022840"/>
    </source>
</evidence>
<dbReference type="SUPFAM" id="SSF56112">
    <property type="entry name" value="Protein kinase-like (PK-like)"/>
    <property type="match status" value="1"/>
</dbReference>
<keyword evidence="5" id="KW-0067">ATP-binding</keyword>
<name>A0A6P7SU02_9MOLL</name>
<dbReference type="PROSITE" id="PS51424">
    <property type="entry name" value="ROC"/>
    <property type="match status" value="1"/>
</dbReference>
<dbReference type="PROSITE" id="PS50011">
    <property type="entry name" value="PROTEIN_KINASE_DOM"/>
    <property type="match status" value="1"/>
</dbReference>
<evidence type="ECO:0000259" key="6">
    <source>
        <dbReference type="PROSITE" id="PS50011"/>
    </source>
</evidence>
<dbReference type="SMART" id="SM00248">
    <property type="entry name" value="ANK"/>
    <property type="match status" value="3"/>
</dbReference>
<evidence type="ECO:0000259" key="7">
    <source>
        <dbReference type="PROSITE" id="PS51424"/>
    </source>
</evidence>
<dbReference type="GO" id="GO:0004672">
    <property type="term" value="F:protein kinase activity"/>
    <property type="evidence" value="ECO:0007669"/>
    <property type="project" value="InterPro"/>
</dbReference>
<dbReference type="Pfam" id="PF12796">
    <property type="entry name" value="Ank_2"/>
    <property type="match status" value="1"/>
</dbReference>
<keyword evidence="9" id="KW-0418">Kinase</keyword>
<dbReference type="InterPro" id="IPR003591">
    <property type="entry name" value="Leu-rich_rpt_typical-subtyp"/>
</dbReference>
<proteinExistence type="predicted"/>
<dbReference type="InterPro" id="IPR001611">
    <property type="entry name" value="Leu-rich_rpt"/>
</dbReference>
<dbReference type="Gene3D" id="3.40.50.300">
    <property type="entry name" value="P-loop containing nucleotide triphosphate hydrolases"/>
    <property type="match status" value="1"/>
</dbReference>
<dbReference type="Pfam" id="PF08477">
    <property type="entry name" value="Roc"/>
    <property type="match status" value="1"/>
</dbReference>
<dbReference type="SUPFAM" id="SSF52540">
    <property type="entry name" value="P-loop containing nucleoside triphosphate hydrolases"/>
    <property type="match status" value="1"/>
</dbReference>
<dbReference type="InterPro" id="IPR050647">
    <property type="entry name" value="Plant_LRR-RLKs"/>
</dbReference>
<dbReference type="PANTHER" id="PTHR48056:SF81">
    <property type="entry name" value="RECEPTOR PROTEIN-TYROSINE KINASE CEPR1"/>
    <property type="match status" value="1"/>
</dbReference>
<dbReference type="InterPro" id="IPR011009">
    <property type="entry name" value="Kinase-like_dom_sf"/>
</dbReference>
<dbReference type="Gene3D" id="3.80.10.10">
    <property type="entry name" value="Ribonuclease Inhibitor"/>
    <property type="match status" value="3"/>
</dbReference>
<keyword evidence="8" id="KW-1185">Reference proteome</keyword>
<dbReference type="Gene3D" id="3.30.70.1390">
    <property type="entry name" value="ROC domain from the Parkinson's disease-associated leucine-rich repeat kinase 2"/>
    <property type="match status" value="1"/>
</dbReference>
<evidence type="ECO:0000313" key="9">
    <source>
        <dbReference type="RefSeq" id="XP_029641421.1"/>
    </source>
</evidence>
<dbReference type="InterPro" id="IPR002110">
    <property type="entry name" value="Ankyrin_rpt"/>
</dbReference>
<dbReference type="SUPFAM" id="SSF48403">
    <property type="entry name" value="Ankyrin repeat"/>
    <property type="match status" value="1"/>
</dbReference>
<dbReference type="Gene3D" id="1.10.510.10">
    <property type="entry name" value="Transferase(Phosphotransferase) domain 1"/>
    <property type="match status" value="1"/>
</dbReference>
<dbReference type="RefSeq" id="XP_029641421.1">
    <property type="nucleotide sequence ID" value="XM_029785561.2"/>
</dbReference>
<dbReference type="PANTHER" id="PTHR48056">
    <property type="entry name" value="LRR RECEPTOR-LIKE SERINE/THREONINE-PROTEIN KINASE-RELATED"/>
    <property type="match status" value="1"/>
</dbReference>
<dbReference type="PROSITE" id="PS51450">
    <property type="entry name" value="LRR"/>
    <property type="match status" value="2"/>
</dbReference>
<gene>
    <name evidence="9" type="primary">LOC115216335</name>
</gene>
<accession>A0A6P7SU02</accession>
<evidence type="ECO:0000313" key="8">
    <source>
        <dbReference type="Proteomes" id="UP000515154"/>
    </source>
</evidence>
<dbReference type="InterPro" id="IPR032675">
    <property type="entry name" value="LRR_dom_sf"/>
</dbReference>
<dbReference type="InterPro" id="IPR020859">
    <property type="entry name" value="ROC"/>
</dbReference>
<dbReference type="GO" id="GO:0005524">
    <property type="term" value="F:ATP binding"/>
    <property type="evidence" value="ECO:0007669"/>
    <property type="project" value="UniProtKB-KW"/>
</dbReference>
<feature type="domain" description="Roc" evidence="7">
    <location>
        <begin position="630"/>
        <end position="815"/>
    </location>
</feature>
<sequence length="1910" mass="218458">MEALKELIQTINEMIMLGINPAEVATADKKLLAVIKNHMEHSEKIQALYLVDGSSMLTACSNLGLELCQKFLLTNNIFNSFELNGKCKILVQACKNNHKDVVNLLFHKGVMLSKQSICSEDSCFYQATINGHVNILKQLIKFDHDTLCNKSVQKTLLLAACIGGHLEAVKFWSVFYKLPTSQQTSTSSECSSVTVNQNEMDPLYIACKEKHIKVVKYLAENGYTLTEMICHQFPEMIAETFLQEHIKREASEASITWKSIGLPLLKNNWFRDDLQNITYLNVSCNKLHTLPSTVPWGMKNLVALNVSHNYLDVFPSATDSIACQKLEEINLSHNHLKFLCCNIFELPHLQTLNVSNNQLVFVTANENEKSMYEDISWSCGNLQYLNLSHNTLQRFPLMLYHCTSLISLDFEHNQLIDTLLPWSCPLNSLNLSHNLLTELPNSLEHFWGTSLEYVNLNNNLFVEINESIIRIQSLLELQATNNRICSLPNSRLWSCHELKKLELGNNLLGQIDERSMERSLTVFRRRTSKGGPLPEEIDFPLFLSHCLIELHLENNHLDAVPPSVCHLTGLKLLNLSGNINITKLPTEIANLQSCNALLLDGLEIINLPKDFQRESNNRNIIDYFQERVRQSVPYRHMKIAVMGNEGDGKTALLECLMKKSGEHFQNSLGLNTYKWVLERPAKSLFSFDEIASITFNVWEFSQAKTFRPIHHSFITPNSLYLLVWDLRKKVENLKQWLQSIEAKAPRSYVIIVGTFLDQVLDKKCSYLKSVETKIGNYLKNSTYSLHVVKFMGVSSKTQTGIKELTAEIYNVASEMKDAKNNRTKLLDRKVPLSYISLAKKIQGIHQNLHIYMPALYIFEHRMMEIVESIDGNDIKTPDELHKVSLFLSEIGVIVYHVSNDSAMYFFNPSWLCDTLGKIFTDEEIQGFINNSCILHLKKADRVFKRIFKETSWCYIKLLERFEIAMKLKRDLLLIPSLLPTQSLGEYMDNEGQRVSHLYKMTYIPDNFWNYLIIRIMLSMERFSEKNAFISRKSSLLNNRQQSQRLYVLKNVHSIYRSDNAFARYSSGCFLIEVVYNEARQALGLLVTVASTEREFSMLGNIKLEIENVMNDFFPGLNQSEFIQSFALCPKCYVWDENMRDNILNTADHFYMEHCAFALATKTAVHCKNAGVIPNEEIIPDLMLIHIPKKFHIDSKIVRQSSYIASGTSGSVYAGKYCGVDVAIKYFGSSIKWKPSDKCSQTSKSESDKNVIDQEDFTLYSDSYFQGKAVLSNLQEMQHEVTLLSNLNHPCIISMFGFSISPMCMLMELAPLRSLRHVINSQLKKHKGETILFPKLLCYRILFQVARGLAYLHRKHIIYGDLKSDNILTWTLSLDADVNVKLSDYNFSQYTTPKGLKKMLGTPGYQAPEILQRYSYDNCVDIYSWSIVAYEILTGCRPFEKLNFVSEIAAAVIDNKRPMIKDHNLDAKFPCLEKMMTDCYNQDPSERPRASEIISKMTPLSFVAIQNLLVDLKLGVVDEILHITNNQGRSFFWLWEGIESKRVYHIIDSHTHSHLHSVSSAGFQVTCSTSIKNEVYIGTKSGEIGMIVNEMSNLRILPVFSISEIPVFMISNPKLKEIYIGTNTGILHIQRQELNPRKVQYWKEVEAIQLGTSTPITSMLLVTLPNYSELWVGCGTQINIISIDTKKIKCSFVSQVTDKASKIMDLKYYENNKEQRVFHYLEGLASILEYNACTYSLIAEYYVGIFTLGRRIVQQQQTSQKSLSKSLKMSMNLNFENEDKDNAHENPICCITSIAIIDNTLWVGRNLGDIGIINLDTTHPHFQKGEVLATISTDYLLPSTETPTAIQCITENDETSVFSLVQVLKNKNEETMTKVVFWEKYHLRELYQFQKHLAGIQGAEKAYSLPFKRSS</sequence>
<dbReference type="InterPro" id="IPR027417">
    <property type="entry name" value="P-loop_NTPase"/>
</dbReference>
<dbReference type="KEGG" id="osn:115216335"/>
<keyword evidence="3" id="KW-0677">Repeat</keyword>
<keyword evidence="9" id="KW-0808">Transferase</keyword>
<dbReference type="SMART" id="SM00220">
    <property type="entry name" value="S_TKc"/>
    <property type="match status" value="1"/>
</dbReference>
<dbReference type="Pfam" id="PF23748">
    <property type="entry name" value="Beta-prop_LRRK2"/>
    <property type="match status" value="1"/>
</dbReference>
<dbReference type="SMART" id="SM00364">
    <property type="entry name" value="LRR_BAC"/>
    <property type="match status" value="8"/>
</dbReference>
<dbReference type="PROSITE" id="PS00108">
    <property type="entry name" value="PROTEIN_KINASE_ST"/>
    <property type="match status" value="1"/>
</dbReference>
<keyword evidence="2" id="KW-0433">Leucine-rich repeat</keyword>
<evidence type="ECO:0000256" key="2">
    <source>
        <dbReference type="ARBA" id="ARBA00022614"/>
    </source>
</evidence>
<dbReference type="SUPFAM" id="SSF52058">
    <property type="entry name" value="L domain-like"/>
    <property type="match status" value="1"/>
</dbReference>
<dbReference type="GO" id="GO:0009966">
    <property type="term" value="P:regulation of signal transduction"/>
    <property type="evidence" value="ECO:0007669"/>
    <property type="project" value="UniProtKB-ARBA"/>
</dbReference>
<evidence type="ECO:0000256" key="4">
    <source>
        <dbReference type="ARBA" id="ARBA00022741"/>
    </source>
</evidence>
<dbReference type="GO" id="GO:0005737">
    <property type="term" value="C:cytoplasm"/>
    <property type="evidence" value="ECO:0007669"/>
    <property type="project" value="UniProtKB-ARBA"/>
</dbReference>
<dbReference type="GO" id="GO:0005525">
    <property type="term" value="F:GTP binding"/>
    <property type="evidence" value="ECO:0007669"/>
    <property type="project" value="UniProtKB-KW"/>
</dbReference>
<keyword evidence="4" id="KW-0547">Nucleotide-binding</keyword>
<dbReference type="Gene3D" id="1.25.40.20">
    <property type="entry name" value="Ankyrin repeat-containing domain"/>
    <property type="match status" value="1"/>
</dbReference>
<reference evidence="9" key="1">
    <citation type="submission" date="2025-08" db="UniProtKB">
        <authorList>
            <consortium name="RefSeq"/>
        </authorList>
    </citation>
    <scope>IDENTIFICATION</scope>
</reference>
<feature type="domain" description="Protein kinase" evidence="6">
    <location>
        <begin position="1197"/>
        <end position="1502"/>
    </location>
</feature>